<reference evidence="1" key="1">
    <citation type="submission" date="2018-05" db="EMBL/GenBank/DDBJ databases">
        <authorList>
            <person name="Lanie J.A."/>
            <person name="Ng W.-L."/>
            <person name="Kazmierczak K.M."/>
            <person name="Andrzejewski T.M."/>
            <person name="Davidsen T.M."/>
            <person name="Wayne K.J."/>
            <person name="Tettelin H."/>
            <person name="Glass J.I."/>
            <person name="Rusch D."/>
            <person name="Podicherti R."/>
            <person name="Tsui H.-C.T."/>
            <person name="Winkler M.E."/>
        </authorList>
    </citation>
    <scope>NUCLEOTIDE SEQUENCE</scope>
</reference>
<protein>
    <submittedName>
        <fullName evidence="1">Uncharacterized protein</fullName>
    </submittedName>
</protein>
<accession>A0A382ACP6</accession>
<name>A0A382ACP6_9ZZZZ</name>
<feature type="non-terminal residue" evidence="1">
    <location>
        <position position="1"/>
    </location>
</feature>
<feature type="non-terminal residue" evidence="1">
    <location>
        <position position="23"/>
    </location>
</feature>
<proteinExistence type="predicted"/>
<evidence type="ECO:0000313" key="1">
    <source>
        <dbReference type="EMBL" id="SVA98723.1"/>
    </source>
</evidence>
<sequence length="23" mass="2600">VIIFSYNKTDINNSTKIAAIDKM</sequence>
<gene>
    <name evidence="1" type="ORF">METZ01_LOCUS151577</name>
</gene>
<organism evidence="1">
    <name type="scientific">marine metagenome</name>
    <dbReference type="NCBI Taxonomy" id="408172"/>
    <lineage>
        <taxon>unclassified sequences</taxon>
        <taxon>metagenomes</taxon>
        <taxon>ecological metagenomes</taxon>
    </lineage>
</organism>
<dbReference type="AlphaFoldDB" id="A0A382ACP6"/>
<dbReference type="EMBL" id="UINC01024656">
    <property type="protein sequence ID" value="SVA98723.1"/>
    <property type="molecule type" value="Genomic_DNA"/>
</dbReference>